<feature type="signal peptide" evidence="1">
    <location>
        <begin position="1"/>
        <end position="33"/>
    </location>
</feature>
<proteinExistence type="predicted"/>
<dbReference type="Proteomes" id="UP000293433">
    <property type="component" value="Unassembled WGS sequence"/>
</dbReference>
<dbReference type="OrthoDB" id="9775969at2"/>
<dbReference type="Pfam" id="PF11249">
    <property type="entry name" value="DUF3047"/>
    <property type="match status" value="1"/>
</dbReference>
<evidence type="ECO:0000313" key="3">
    <source>
        <dbReference type="Proteomes" id="UP000293433"/>
    </source>
</evidence>
<evidence type="ECO:0000256" key="1">
    <source>
        <dbReference type="SAM" id="SignalP"/>
    </source>
</evidence>
<name>A0A4V2EVF8_9BURK</name>
<keyword evidence="3" id="KW-1185">Reference proteome</keyword>
<gene>
    <name evidence="2" type="ORF">EV685_3533</name>
</gene>
<comment type="caution">
    <text evidence="2">The sequence shown here is derived from an EMBL/GenBank/DDBJ whole genome shotgun (WGS) entry which is preliminary data.</text>
</comment>
<reference evidence="2 3" key="1">
    <citation type="submission" date="2019-02" db="EMBL/GenBank/DDBJ databases">
        <title>Genomic Encyclopedia of Type Strains, Phase IV (KMG-IV): sequencing the most valuable type-strain genomes for metagenomic binning, comparative biology and taxonomic classification.</title>
        <authorList>
            <person name="Goeker M."/>
        </authorList>
    </citation>
    <scope>NUCLEOTIDE SEQUENCE [LARGE SCALE GENOMIC DNA]</scope>
    <source>
        <strain evidence="2 3">DSM 10617</strain>
    </source>
</reference>
<evidence type="ECO:0000313" key="2">
    <source>
        <dbReference type="EMBL" id="RZS52340.1"/>
    </source>
</evidence>
<feature type="chain" id="PRO_5020513702" evidence="1">
    <location>
        <begin position="34"/>
        <end position="260"/>
    </location>
</feature>
<protein>
    <submittedName>
        <fullName evidence="2">DUF3047 family protein</fullName>
    </submittedName>
</protein>
<keyword evidence="1" id="KW-0732">Signal</keyword>
<dbReference type="AlphaFoldDB" id="A0A4V2EVF8"/>
<dbReference type="InterPro" id="IPR021409">
    <property type="entry name" value="DUF3047"/>
</dbReference>
<sequence>MSHPTQNPQPTRRQLAALGLAALLPFPPGGVRANTTGPGRTTVPLFSTAPVGASSVDGWQHQRLPKVARANEHEVVADEGTAVLQIRSAASASTWLARLDVDASERPWLRWRWKVDRALAGSDLRVKTGDDHAARLYVIFDLPLDRLSLGDRLRISAARALSGADLPAAALCYVWGHAQPVGSTAWNPYTDRVRMVVMDSGDARAGRWQRHQRNLAQDWAEAFGGPMPRVAGLAVGADTDNTSDRVTTWFGDLELSATPG</sequence>
<accession>A0A4V2EVF8</accession>
<dbReference type="RefSeq" id="WP_130483323.1">
    <property type="nucleotide sequence ID" value="NZ_SGWV01000011.1"/>
</dbReference>
<dbReference type="EMBL" id="SGWV01000011">
    <property type="protein sequence ID" value="RZS52340.1"/>
    <property type="molecule type" value="Genomic_DNA"/>
</dbReference>
<organism evidence="2 3">
    <name type="scientific">Sphaerotilus mobilis</name>
    <dbReference type="NCBI Taxonomy" id="47994"/>
    <lineage>
        <taxon>Bacteria</taxon>
        <taxon>Pseudomonadati</taxon>
        <taxon>Pseudomonadota</taxon>
        <taxon>Betaproteobacteria</taxon>
        <taxon>Burkholderiales</taxon>
        <taxon>Sphaerotilaceae</taxon>
        <taxon>Sphaerotilus</taxon>
    </lineage>
</organism>